<name>A0A7T8APD3_9GAMM</name>
<dbReference type="AlphaFoldDB" id="A0A7T8APD3"/>
<dbReference type="EMBL" id="CP060811">
    <property type="protein sequence ID" value="QQN86773.1"/>
    <property type="molecule type" value="Genomic_DNA"/>
</dbReference>
<evidence type="ECO:0000313" key="3">
    <source>
        <dbReference type="Proteomes" id="UP000596079"/>
    </source>
</evidence>
<sequence>MCTINLCLKPVLASVLALGNMAVFAEESSQQHIDHSMHHQQFIQSSEHHLTSAALEVTENLIPDSASTYSSEHDHRKEHGGQIYTRVKLDNKWIKNSEGEGGLQSENELRIGTDENKLFIKLKADKQESRATEYAVQALYSRNISDFWDAQAGLRYRQENLGQPNAGQNIEHVDAIFGFHGLAPYFFETNAHLYLGQDDFIGLELETERDLLLTQKLILQPYVEVDLILKDKAANAKKTGISHAALGLETRYEINKKIMPYLNIAYEYSKGNEKTSWQDASDSEQGGRYGIGLRVMF</sequence>
<evidence type="ECO:0000256" key="1">
    <source>
        <dbReference type="SAM" id="SignalP"/>
    </source>
</evidence>
<dbReference type="GO" id="GO:0009279">
    <property type="term" value="C:cell outer membrane"/>
    <property type="evidence" value="ECO:0007669"/>
    <property type="project" value="InterPro"/>
</dbReference>
<organism evidence="2 3">
    <name type="scientific">Acinetobacter variabilis</name>
    <dbReference type="NCBI Taxonomy" id="70346"/>
    <lineage>
        <taxon>Bacteria</taxon>
        <taxon>Pseudomonadati</taxon>
        <taxon>Pseudomonadota</taxon>
        <taxon>Gammaproteobacteria</taxon>
        <taxon>Moraxellales</taxon>
        <taxon>Moraxellaceae</taxon>
        <taxon>Acinetobacter</taxon>
    </lineage>
</organism>
<feature type="chain" id="PRO_5032688924" evidence="1">
    <location>
        <begin position="26"/>
        <end position="297"/>
    </location>
</feature>
<reference evidence="2 3" key="1">
    <citation type="submission" date="2020-08" db="EMBL/GenBank/DDBJ databases">
        <title>Emergence of ISAba1-mediated novel tet(X) in Acinetobacter variabilis from a chicken farm.</title>
        <authorList>
            <person name="Peng K."/>
            <person name="Li R."/>
        </authorList>
    </citation>
    <scope>NUCLEOTIDE SEQUENCE [LARGE SCALE GENOMIC DNA]</scope>
    <source>
        <strain evidence="2 3">XM9F202-2</strain>
    </source>
</reference>
<dbReference type="RefSeq" id="WP_200228473.1">
    <property type="nucleotide sequence ID" value="NZ_CP060811.1"/>
</dbReference>
<dbReference type="GO" id="GO:0005507">
    <property type="term" value="F:copper ion binding"/>
    <property type="evidence" value="ECO:0007669"/>
    <property type="project" value="InterPro"/>
</dbReference>
<dbReference type="Pfam" id="PF05275">
    <property type="entry name" value="CopB"/>
    <property type="match status" value="1"/>
</dbReference>
<proteinExistence type="predicted"/>
<keyword evidence="1" id="KW-0732">Signal</keyword>
<gene>
    <name evidence="2" type="ORF">IAQ69_07695</name>
</gene>
<dbReference type="GO" id="GO:0006878">
    <property type="term" value="P:intracellular copper ion homeostasis"/>
    <property type="evidence" value="ECO:0007669"/>
    <property type="project" value="InterPro"/>
</dbReference>
<protein>
    <submittedName>
        <fullName evidence="2">Copper resistance protein B</fullName>
    </submittedName>
</protein>
<dbReference type="InterPro" id="IPR007939">
    <property type="entry name" value="Cu-R_B_prcur"/>
</dbReference>
<feature type="signal peptide" evidence="1">
    <location>
        <begin position="1"/>
        <end position="25"/>
    </location>
</feature>
<accession>A0A7T8APD3</accession>
<evidence type="ECO:0000313" key="2">
    <source>
        <dbReference type="EMBL" id="QQN86773.1"/>
    </source>
</evidence>
<dbReference type="Proteomes" id="UP000596079">
    <property type="component" value="Chromosome"/>
</dbReference>